<reference evidence="2 3" key="1">
    <citation type="submission" date="2017-03" db="EMBL/GenBank/DDBJ databases">
        <title>Genome of the blue death feigning beetle - Asbolus verrucosus.</title>
        <authorList>
            <person name="Rider S.D."/>
        </authorList>
    </citation>
    <scope>NUCLEOTIDE SEQUENCE [LARGE SCALE GENOMIC DNA]</scope>
    <source>
        <strain evidence="2">Butters</strain>
        <tissue evidence="2">Head and leg muscle</tissue>
    </source>
</reference>
<protein>
    <submittedName>
        <fullName evidence="2">Uncharacterized protein</fullName>
    </submittedName>
</protein>
<keyword evidence="3" id="KW-1185">Reference proteome</keyword>
<name>A0A482W3F3_ASBVE</name>
<proteinExistence type="predicted"/>
<organism evidence="2 3">
    <name type="scientific">Asbolus verrucosus</name>
    <name type="common">Desert ironclad beetle</name>
    <dbReference type="NCBI Taxonomy" id="1661398"/>
    <lineage>
        <taxon>Eukaryota</taxon>
        <taxon>Metazoa</taxon>
        <taxon>Ecdysozoa</taxon>
        <taxon>Arthropoda</taxon>
        <taxon>Hexapoda</taxon>
        <taxon>Insecta</taxon>
        <taxon>Pterygota</taxon>
        <taxon>Neoptera</taxon>
        <taxon>Endopterygota</taxon>
        <taxon>Coleoptera</taxon>
        <taxon>Polyphaga</taxon>
        <taxon>Cucujiformia</taxon>
        <taxon>Tenebrionidae</taxon>
        <taxon>Pimeliinae</taxon>
        <taxon>Asbolus</taxon>
    </lineage>
</organism>
<gene>
    <name evidence="2" type="ORF">BDFB_005982</name>
</gene>
<evidence type="ECO:0000313" key="2">
    <source>
        <dbReference type="EMBL" id="RZC39672.1"/>
    </source>
</evidence>
<evidence type="ECO:0000256" key="1">
    <source>
        <dbReference type="SAM" id="MobiDB-lite"/>
    </source>
</evidence>
<feature type="region of interest" description="Disordered" evidence="1">
    <location>
        <begin position="55"/>
        <end position="115"/>
    </location>
</feature>
<evidence type="ECO:0000313" key="3">
    <source>
        <dbReference type="Proteomes" id="UP000292052"/>
    </source>
</evidence>
<accession>A0A482W3F3</accession>
<dbReference type="Proteomes" id="UP000292052">
    <property type="component" value="Unassembled WGS sequence"/>
</dbReference>
<dbReference type="EMBL" id="QDEB01032200">
    <property type="protein sequence ID" value="RZC39672.1"/>
    <property type="molecule type" value="Genomic_DNA"/>
</dbReference>
<comment type="caution">
    <text evidence="2">The sequence shown here is derived from an EMBL/GenBank/DDBJ whole genome shotgun (WGS) entry which is preliminary data.</text>
</comment>
<feature type="compositionally biased region" description="Polar residues" evidence="1">
    <location>
        <begin position="102"/>
        <end position="115"/>
    </location>
</feature>
<feature type="compositionally biased region" description="Acidic residues" evidence="1">
    <location>
        <begin position="57"/>
        <end position="100"/>
    </location>
</feature>
<dbReference type="AlphaFoldDB" id="A0A482W3F3"/>
<sequence>MGAGGFIRNPGWEIFSSDDLMDEDDVLYDVNSLIDSVLIDGEDMELNTEVVLLFPPADEDLDDDFDDVDNDDEEEDDEDYVPSDSLDDDDLVDDDFDDDNATVLSSDDSVPELTN</sequence>